<evidence type="ECO:0000256" key="1">
    <source>
        <dbReference type="SAM" id="Phobius"/>
    </source>
</evidence>
<feature type="transmembrane region" description="Helical" evidence="1">
    <location>
        <begin position="12"/>
        <end position="38"/>
    </location>
</feature>
<proteinExistence type="predicted"/>
<name>A0A7R9QUZ0_9ACAR</name>
<dbReference type="AlphaFoldDB" id="A0A7R9QUZ0"/>
<feature type="transmembrane region" description="Helical" evidence="1">
    <location>
        <begin position="108"/>
        <end position="127"/>
    </location>
</feature>
<dbReference type="OrthoDB" id="6508237at2759"/>
<feature type="transmembrane region" description="Helical" evidence="1">
    <location>
        <begin position="139"/>
        <end position="161"/>
    </location>
</feature>
<keyword evidence="3" id="KW-1185">Reference proteome</keyword>
<dbReference type="EMBL" id="OC928509">
    <property type="protein sequence ID" value="CAD7657792.1"/>
    <property type="molecule type" value="Genomic_DNA"/>
</dbReference>
<accession>A0A7R9QUZ0</accession>
<evidence type="ECO:0000313" key="2">
    <source>
        <dbReference type="EMBL" id="CAD7657792.1"/>
    </source>
</evidence>
<organism evidence="2">
    <name type="scientific">Oppiella nova</name>
    <dbReference type="NCBI Taxonomy" id="334625"/>
    <lineage>
        <taxon>Eukaryota</taxon>
        <taxon>Metazoa</taxon>
        <taxon>Ecdysozoa</taxon>
        <taxon>Arthropoda</taxon>
        <taxon>Chelicerata</taxon>
        <taxon>Arachnida</taxon>
        <taxon>Acari</taxon>
        <taxon>Acariformes</taxon>
        <taxon>Sarcoptiformes</taxon>
        <taxon>Oribatida</taxon>
        <taxon>Brachypylina</taxon>
        <taxon>Oppioidea</taxon>
        <taxon>Oppiidae</taxon>
        <taxon>Oppiella</taxon>
    </lineage>
</organism>
<keyword evidence="1" id="KW-0472">Membrane</keyword>
<keyword evidence="1" id="KW-0812">Transmembrane</keyword>
<protein>
    <submittedName>
        <fullName evidence="2">Uncharacterized protein</fullName>
    </submittedName>
</protein>
<sequence length="165" mass="18117">MAQKYRTSGFSGVVLTIVRVLLIITLTVLFLISGYYFIISIDAIGDDIDVARETHLTHDDDGHHLFGVTNSTRKEDHITSLIVWVVITMMAAIFSAAGIIGSIWINPCLVLFSAIMILVFALSGIFLPDIGLTLSDVSSNYHLLALEIAVIVLSLLFVIILNRWG</sequence>
<keyword evidence="1" id="KW-1133">Transmembrane helix</keyword>
<evidence type="ECO:0000313" key="3">
    <source>
        <dbReference type="Proteomes" id="UP000728032"/>
    </source>
</evidence>
<dbReference type="Proteomes" id="UP000728032">
    <property type="component" value="Unassembled WGS sequence"/>
</dbReference>
<feature type="transmembrane region" description="Helical" evidence="1">
    <location>
        <begin position="81"/>
        <end position="101"/>
    </location>
</feature>
<reference evidence="2" key="1">
    <citation type="submission" date="2020-11" db="EMBL/GenBank/DDBJ databases">
        <authorList>
            <person name="Tran Van P."/>
        </authorList>
    </citation>
    <scope>NUCLEOTIDE SEQUENCE</scope>
</reference>
<gene>
    <name evidence="2" type="ORF">ONB1V03_LOCUS14417</name>
</gene>
<dbReference type="EMBL" id="CAJPVJ010013684">
    <property type="protein sequence ID" value="CAG2174978.1"/>
    <property type="molecule type" value="Genomic_DNA"/>
</dbReference>
<feature type="non-terminal residue" evidence="2">
    <location>
        <position position="1"/>
    </location>
</feature>